<accession>A0A8X6UFV3</accession>
<gene>
    <name evidence="2" type="ORF">NPIL_533231</name>
</gene>
<keyword evidence="3" id="KW-1185">Reference proteome</keyword>
<proteinExistence type="predicted"/>
<feature type="compositionally biased region" description="Polar residues" evidence="1">
    <location>
        <begin position="1"/>
        <end position="26"/>
    </location>
</feature>
<reference evidence="2" key="1">
    <citation type="submission" date="2020-08" db="EMBL/GenBank/DDBJ databases">
        <title>Multicomponent nature underlies the extraordinary mechanical properties of spider dragline silk.</title>
        <authorList>
            <person name="Kono N."/>
            <person name="Nakamura H."/>
            <person name="Mori M."/>
            <person name="Yoshida Y."/>
            <person name="Ohtoshi R."/>
            <person name="Malay A.D."/>
            <person name="Moran D.A.P."/>
            <person name="Tomita M."/>
            <person name="Numata K."/>
            <person name="Arakawa K."/>
        </authorList>
    </citation>
    <scope>NUCLEOTIDE SEQUENCE</scope>
</reference>
<feature type="region of interest" description="Disordered" evidence="1">
    <location>
        <begin position="1"/>
        <end position="80"/>
    </location>
</feature>
<evidence type="ECO:0000256" key="1">
    <source>
        <dbReference type="SAM" id="MobiDB-lite"/>
    </source>
</evidence>
<protein>
    <submittedName>
        <fullName evidence="2">Uncharacterized protein</fullName>
    </submittedName>
</protein>
<name>A0A8X6UFV3_NEPPI</name>
<feature type="compositionally biased region" description="Basic and acidic residues" evidence="1">
    <location>
        <begin position="31"/>
        <end position="51"/>
    </location>
</feature>
<organism evidence="2 3">
    <name type="scientific">Nephila pilipes</name>
    <name type="common">Giant wood spider</name>
    <name type="synonym">Nephila maculata</name>
    <dbReference type="NCBI Taxonomy" id="299642"/>
    <lineage>
        <taxon>Eukaryota</taxon>
        <taxon>Metazoa</taxon>
        <taxon>Ecdysozoa</taxon>
        <taxon>Arthropoda</taxon>
        <taxon>Chelicerata</taxon>
        <taxon>Arachnida</taxon>
        <taxon>Araneae</taxon>
        <taxon>Araneomorphae</taxon>
        <taxon>Entelegynae</taxon>
        <taxon>Araneoidea</taxon>
        <taxon>Nephilidae</taxon>
        <taxon>Nephila</taxon>
    </lineage>
</organism>
<sequence>MWDGSISSTERFQSDQDFSPASQRQNVAGCIEDKRIDRGARGGRIDQDDSRTLTLPMCLDCDDNRQSNIPGSRFLPRRPP</sequence>
<evidence type="ECO:0000313" key="3">
    <source>
        <dbReference type="Proteomes" id="UP000887013"/>
    </source>
</evidence>
<dbReference type="EMBL" id="BMAW01077364">
    <property type="protein sequence ID" value="GFU06029.1"/>
    <property type="molecule type" value="Genomic_DNA"/>
</dbReference>
<dbReference type="AlphaFoldDB" id="A0A8X6UFV3"/>
<comment type="caution">
    <text evidence="2">The sequence shown here is derived from an EMBL/GenBank/DDBJ whole genome shotgun (WGS) entry which is preliminary data.</text>
</comment>
<dbReference type="Proteomes" id="UP000887013">
    <property type="component" value="Unassembled WGS sequence"/>
</dbReference>
<evidence type="ECO:0000313" key="2">
    <source>
        <dbReference type="EMBL" id="GFU06029.1"/>
    </source>
</evidence>